<dbReference type="SUPFAM" id="SSF81901">
    <property type="entry name" value="HCP-like"/>
    <property type="match status" value="1"/>
</dbReference>
<dbReference type="GO" id="GO:0030288">
    <property type="term" value="C:outer membrane-bounded periplasmic space"/>
    <property type="evidence" value="ECO:0007669"/>
    <property type="project" value="InterPro"/>
</dbReference>
<name>X1TRQ5_9ZZZZ</name>
<dbReference type="Pfam" id="PF13414">
    <property type="entry name" value="TPR_11"/>
    <property type="match status" value="1"/>
</dbReference>
<dbReference type="InterPro" id="IPR011990">
    <property type="entry name" value="TPR-like_helical_dom_sf"/>
</dbReference>
<reference evidence="1" key="1">
    <citation type="journal article" date="2014" name="Front. Microbiol.">
        <title>High frequency of phylogenetically diverse reductive dehalogenase-homologous genes in deep subseafloor sedimentary metagenomes.</title>
        <authorList>
            <person name="Kawai M."/>
            <person name="Futagami T."/>
            <person name="Toyoda A."/>
            <person name="Takaki Y."/>
            <person name="Nishi S."/>
            <person name="Hori S."/>
            <person name="Arai W."/>
            <person name="Tsubouchi T."/>
            <person name="Morono Y."/>
            <person name="Uchiyama I."/>
            <person name="Ito T."/>
            <person name="Fujiyama A."/>
            <person name="Inagaki F."/>
            <person name="Takami H."/>
        </authorList>
    </citation>
    <scope>NUCLEOTIDE SEQUENCE</scope>
    <source>
        <strain evidence="1">Expedition CK06-06</strain>
    </source>
</reference>
<dbReference type="InterPro" id="IPR005534">
    <property type="entry name" value="Curli_assmbl/transp-comp_CsgG"/>
</dbReference>
<dbReference type="InterPro" id="IPR019734">
    <property type="entry name" value="TPR_rpt"/>
</dbReference>
<dbReference type="AlphaFoldDB" id="X1TRQ5"/>
<dbReference type="Gene3D" id="1.25.40.10">
    <property type="entry name" value="Tetratricopeptide repeat domain"/>
    <property type="match status" value="1"/>
</dbReference>
<proteinExistence type="predicted"/>
<feature type="non-terminal residue" evidence="1">
    <location>
        <position position="278"/>
    </location>
</feature>
<evidence type="ECO:0000313" key="1">
    <source>
        <dbReference type="EMBL" id="GAI94041.1"/>
    </source>
</evidence>
<dbReference type="PROSITE" id="PS50005">
    <property type="entry name" value="TPR"/>
    <property type="match status" value="1"/>
</dbReference>
<protein>
    <submittedName>
        <fullName evidence="1">Uncharacterized protein</fullName>
    </submittedName>
</protein>
<dbReference type="EMBL" id="BARW01018020">
    <property type="protein sequence ID" value="GAI94041.1"/>
    <property type="molecule type" value="Genomic_DNA"/>
</dbReference>
<gene>
    <name evidence="1" type="ORF">S12H4_30950</name>
</gene>
<sequence>VVALIIAALVIWQLLPKKEAIPVIPSDKPSLAVMYFENNTGDESLDIWRSALSDLLISDLSQSKYIRVLPRDRLFSILDQLNLLESERYSSENLKEVATRGGASHILQGILTKAGENFRINTTLQESGTMEIIGSDMVEGKGEESFHTIVDELTRRIKANFKLSEDEIASDLDKEVGKITTSSPEAYRYYSEARKYHLGWDYRKAIKLYEKAVAIDPRFAMAYRGMAVAYGNTGYRLKQREYIQKAMELSDRVSDREHYYILGNFYFQSEKTYDKAIE</sequence>
<dbReference type="Pfam" id="PF03783">
    <property type="entry name" value="CsgG"/>
    <property type="match status" value="1"/>
</dbReference>
<dbReference type="Gene3D" id="3.40.50.10610">
    <property type="entry name" value="ABC-type transport auxiliary lipoprotein component"/>
    <property type="match status" value="1"/>
</dbReference>
<organism evidence="1">
    <name type="scientific">marine sediment metagenome</name>
    <dbReference type="NCBI Taxonomy" id="412755"/>
    <lineage>
        <taxon>unclassified sequences</taxon>
        <taxon>metagenomes</taxon>
        <taxon>ecological metagenomes</taxon>
    </lineage>
</organism>
<feature type="non-terminal residue" evidence="1">
    <location>
        <position position="1"/>
    </location>
</feature>
<comment type="caution">
    <text evidence="1">The sequence shown here is derived from an EMBL/GenBank/DDBJ whole genome shotgun (WGS) entry which is preliminary data.</text>
</comment>
<accession>X1TRQ5</accession>